<feature type="transmembrane region" description="Helical" evidence="6">
    <location>
        <begin position="209"/>
        <end position="230"/>
    </location>
</feature>
<evidence type="ECO:0000259" key="7">
    <source>
        <dbReference type="PROSITE" id="PS50922"/>
    </source>
</evidence>
<gene>
    <name evidence="8" type="primary">TMEM56</name>
    <name evidence="8" type="ORF">BLAG_LOCUS7558</name>
</gene>
<accession>A0A8J9Z062</accession>
<keyword evidence="9" id="KW-1185">Reference proteome</keyword>
<feature type="transmembrane region" description="Helical" evidence="6">
    <location>
        <begin position="169"/>
        <end position="194"/>
    </location>
</feature>
<dbReference type="Proteomes" id="UP000838412">
    <property type="component" value="Chromosome 14"/>
</dbReference>
<dbReference type="EMBL" id="OV696699">
    <property type="protein sequence ID" value="CAH1245124.1"/>
    <property type="molecule type" value="Genomic_DNA"/>
</dbReference>
<dbReference type="InterPro" id="IPR006634">
    <property type="entry name" value="TLC-dom"/>
</dbReference>
<proteinExistence type="predicted"/>
<keyword evidence="2 5" id="KW-0812">Transmembrane</keyword>
<feature type="transmembrane region" description="Helical" evidence="6">
    <location>
        <begin position="51"/>
        <end position="71"/>
    </location>
</feature>
<reference evidence="8" key="1">
    <citation type="submission" date="2022-01" db="EMBL/GenBank/DDBJ databases">
        <authorList>
            <person name="Braso-Vives M."/>
        </authorList>
    </citation>
    <scope>NUCLEOTIDE SEQUENCE</scope>
</reference>
<feature type="transmembrane region" description="Helical" evidence="6">
    <location>
        <begin position="116"/>
        <end position="137"/>
    </location>
</feature>
<evidence type="ECO:0000256" key="6">
    <source>
        <dbReference type="SAM" id="Phobius"/>
    </source>
</evidence>
<dbReference type="GO" id="GO:0016020">
    <property type="term" value="C:membrane"/>
    <property type="evidence" value="ECO:0007669"/>
    <property type="project" value="UniProtKB-SubCell"/>
</dbReference>
<dbReference type="PANTHER" id="PTHR13439">
    <property type="entry name" value="CT120 PROTEIN"/>
    <property type="match status" value="1"/>
</dbReference>
<comment type="subcellular location">
    <subcellularLocation>
        <location evidence="1">Membrane</location>
        <topology evidence="1">Multi-pass membrane protein</topology>
    </subcellularLocation>
</comment>
<feature type="transmembrane region" description="Helical" evidence="6">
    <location>
        <begin position="12"/>
        <end position="31"/>
    </location>
</feature>
<dbReference type="OrthoDB" id="10266980at2759"/>
<dbReference type="SMART" id="SM00724">
    <property type="entry name" value="TLC"/>
    <property type="match status" value="1"/>
</dbReference>
<dbReference type="InterPro" id="IPR050846">
    <property type="entry name" value="TLCD"/>
</dbReference>
<protein>
    <submittedName>
        <fullName evidence="8">TMEM56 protein</fullName>
    </submittedName>
</protein>
<evidence type="ECO:0000256" key="3">
    <source>
        <dbReference type="ARBA" id="ARBA00022989"/>
    </source>
</evidence>
<evidence type="ECO:0000256" key="4">
    <source>
        <dbReference type="ARBA" id="ARBA00023136"/>
    </source>
</evidence>
<evidence type="ECO:0000256" key="2">
    <source>
        <dbReference type="ARBA" id="ARBA00022692"/>
    </source>
</evidence>
<dbReference type="GO" id="GO:0005783">
    <property type="term" value="C:endoplasmic reticulum"/>
    <property type="evidence" value="ECO:0007669"/>
    <property type="project" value="TreeGrafter"/>
</dbReference>
<evidence type="ECO:0000256" key="5">
    <source>
        <dbReference type="PROSITE-ProRule" id="PRU00205"/>
    </source>
</evidence>
<dbReference type="Pfam" id="PF03798">
    <property type="entry name" value="TRAM_LAG1_CLN8"/>
    <property type="match status" value="1"/>
</dbReference>
<evidence type="ECO:0000313" key="9">
    <source>
        <dbReference type="Proteomes" id="UP000838412"/>
    </source>
</evidence>
<evidence type="ECO:0000313" key="8">
    <source>
        <dbReference type="EMBL" id="CAH1245124.1"/>
    </source>
</evidence>
<feature type="domain" description="TLC" evidence="7">
    <location>
        <begin position="47"/>
        <end position="242"/>
    </location>
</feature>
<evidence type="ECO:0000256" key="1">
    <source>
        <dbReference type="ARBA" id="ARBA00004141"/>
    </source>
</evidence>
<keyword evidence="3 6" id="KW-1133">Transmembrane helix</keyword>
<sequence length="251" mass="28656">MTLPADMSPYVIVLVTFLGELFLYKVFSPLVMRKFQSYRVAKPGTQQRLHLYPASILVTVVENALSLYILLFRSDVSPHRYEPNSIVRKLGGIWLGRILAELVLSLQQQVFGMDLLIHHLVSLITGSQAVFVGLLPWHMNLGIMMELSNPFQSIRVALLELGQKTSQAYLINGVCFVVVFFLCRIATIPLYWYYTLPMVLSGKMFEFDWLSIVTALGTHTVFEIMSIYWFGKMVRSVLKLVHMHGAKKSHK</sequence>
<keyword evidence="4 5" id="KW-0472">Membrane</keyword>
<organism evidence="8 9">
    <name type="scientific">Branchiostoma lanceolatum</name>
    <name type="common">Common lancelet</name>
    <name type="synonym">Amphioxus lanceolatum</name>
    <dbReference type="NCBI Taxonomy" id="7740"/>
    <lineage>
        <taxon>Eukaryota</taxon>
        <taxon>Metazoa</taxon>
        <taxon>Chordata</taxon>
        <taxon>Cephalochordata</taxon>
        <taxon>Leptocardii</taxon>
        <taxon>Amphioxiformes</taxon>
        <taxon>Branchiostomatidae</taxon>
        <taxon>Branchiostoma</taxon>
    </lineage>
</organism>
<dbReference type="GO" id="GO:0055088">
    <property type="term" value="P:lipid homeostasis"/>
    <property type="evidence" value="ECO:0007669"/>
    <property type="project" value="TreeGrafter"/>
</dbReference>
<dbReference type="PROSITE" id="PS50922">
    <property type="entry name" value="TLC"/>
    <property type="match status" value="1"/>
</dbReference>
<dbReference type="PANTHER" id="PTHR13439:SF0">
    <property type="entry name" value="TOPOISOMERASE I DAMAGE AFFECTED PROTEIN 4"/>
    <property type="match status" value="1"/>
</dbReference>
<dbReference type="AlphaFoldDB" id="A0A8J9Z062"/>
<name>A0A8J9Z062_BRALA</name>